<dbReference type="Proteomes" id="UP000321816">
    <property type="component" value="Chromosome"/>
</dbReference>
<sequence>MMKFKNSHVVINTNYKHNPQAHSEMLREGKAAAYYHPWKEKIKRIQKGDKVFLYQSGRGIVAIGIGTGVVDAKDYKGQVDEEYFTSLNSFQKLKAPLSAREMKEIAGKNIVFQQTYLSLDEEAGEKIWTYITQNYLEEPTDKK</sequence>
<dbReference type="EMBL" id="CP144914">
    <property type="protein sequence ID" value="WWD80781.1"/>
    <property type="molecule type" value="Genomic_DNA"/>
</dbReference>
<evidence type="ECO:0000313" key="1">
    <source>
        <dbReference type="EMBL" id="WWD80781.1"/>
    </source>
</evidence>
<dbReference type="KEGG" id="ahal:FTX54_004275"/>
<accession>A0A5C7F7Z5</accession>
<organism evidence="1 2">
    <name type="scientific">Alkalicoccus halolimnae</name>
    <dbReference type="NCBI Taxonomy" id="1667239"/>
    <lineage>
        <taxon>Bacteria</taxon>
        <taxon>Bacillati</taxon>
        <taxon>Bacillota</taxon>
        <taxon>Bacilli</taxon>
        <taxon>Bacillales</taxon>
        <taxon>Bacillaceae</taxon>
        <taxon>Alkalicoccus</taxon>
    </lineage>
</organism>
<keyword evidence="2" id="KW-1185">Reference proteome</keyword>
<proteinExistence type="predicted"/>
<dbReference type="OrthoDB" id="6659686at2"/>
<name>A0A5C7F7Z5_9BACI</name>
<gene>
    <name evidence="1" type="ORF">FTX54_004275</name>
</gene>
<dbReference type="AlphaFoldDB" id="A0A5C7F7Z5"/>
<protein>
    <submittedName>
        <fullName evidence="1">EVE domain-containing protein</fullName>
    </submittedName>
</protein>
<evidence type="ECO:0000313" key="2">
    <source>
        <dbReference type="Proteomes" id="UP000321816"/>
    </source>
</evidence>
<reference evidence="1 2" key="1">
    <citation type="submission" date="2024-01" db="EMBL/GenBank/DDBJ databases">
        <title>Complete Genome Sequence of Alkalicoccus halolimnae BZ-SZ-XJ29T, a Moderately Halophilic Bacterium Isolated from a Salt Lake.</title>
        <authorList>
            <person name="Zhao B."/>
        </authorList>
    </citation>
    <scope>NUCLEOTIDE SEQUENCE [LARGE SCALE GENOMIC DNA]</scope>
    <source>
        <strain evidence="1 2">BZ-SZ-XJ29</strain>
    </source>
</reference>
<dbReference type="RefSeq" id="WP_147803294.1">
    <property type="nucleotide sequence ID" value="NZ_CP144914.1"/>
</dbReference>